<dbReference type="STRING" id="1288484.GCA_000348665_01474"/>
<accession>A0A345IM18</accession>
<reference evidence="2 3" key="1">
    <citation type="submission" date="2018-07" db="EMBL/GenBank/DDBJ databases">
        <title>Complete Genome and Methylome Analysis of Deinococcus wulumuqiensis NEB 479.</title>
        <authorList>
            <person name="Fomenkov A."/>
            <person name="Luyten Y."/>
            <person name="Vincze T."/>
            <person name="Anton B.P."/>
            <person name="Clark T."/>
            <person name="Roberts R.J."/>
            <person name="Morgan R.D."/>
        </authorList>
    </citation>
    <scope>NUCLEOTIDE SEQUENCE [LARGE SCALE GENOMIC DNA]</scope>
    <source>
        <strain evidence="2 3">NEB 479</strain>
        <plasmid evidence="3">Plasmid pdrdi</plasmid>
    </source>
</reference>
<dbReference type="RefSeq" id="WP_114673396.1">
    <property type="nucleotide sequence ID" value="NZ_CP031163.1"/>
</dbReference>
<evidence type="ECO:0000256" key="1">
    <source>
        <dbReference type="SAM" id="MobiDB-lite"/>
    </source>
</evidence>
<gene>
    <name evidence="2" type="ORF">DVJ83_16495</name>
</gene>
<dbReference type="KEGG" id="dwu:DVJ83_16495"/>
<dbReference type="EMBL" id="CP031163">
    <property type="protein sequence ID" value="AXH00741.1"/>
    <property type="molecule type" value="Genomic_DNA"/>
</dbReference>
<proteinExistence type="predicted"/>
<dbReference type="Pfam" id="PF11213">
    <property type="entry name" value="DUF3006"/>
    <property type="match status" value="1"/>
</dbReference>
<sequence length="94" mass="10085">MTDAKPDAQPLKTEHVVVDGIEGNYARVELPDGTTADWLLSTLPDGLKEGDVLAINDHGESIEIDHQETRRRQGKAREALEALNAGAPAGDISL</sequence>
<geneLocation type="plasmid" evidence="3">
    <name>pdrdi</name>
</geneLocation>
<evidence type="ECO:0000313" key="3">
    <source>
        <dbReference type="Proteomes" id="UP000253744"/>
    </source>
</evidence>
<dbReference type="InterPro" id="IPR021377">
    <property type="entry name" value="DUF3006"/>
</dbReference>
<feature type="compositionally biased region" description="Basic and acidic residues" evidence="1">
    <location>
        <begin position="63"/>
        <end position="80"/>
    </location>
</feature>
<feature type="region of interest" description="Disordered" evidence="1">
    <location>
        <begin position="63"/>
        <end position="94"/>
    </location>
</feature>
<name>A0A345IM18_9DEIO</name>
<evidence type="ECO:0000313" key="2">
    <source>
        <dbReference type="EMBL" id="AXH00741.1"/>
    </source>
</evidence>
<dbReference type="AlphaFoldDB" id="A0A345IM18"/>
<protein>
    <submittedName>
        <fullName evidence="2">DUF3006 domain-containing protein</fullName>
    </submittedName>
</protein>
<dbReference type="Proteomes" id="UP000253744">
    <property type="component" value="Plasmid pDrdI"/>
</dbReference>
<keyword evidence="2" id="KW-0614">Plasmid</keyword>
<organism evidence="2 3">
    <name type="scientific">Deinococcus wulumuqiensis</name>
    <dbReference type="NCBI Taxonomy" id="980427"/>
    <lineage>
        <taxon>Bacteria</taxon>
        <taxon>Thermotogati</taxon>
        <taxon>Deinococcota</taxon>
        <taxon>Deinococci</taxon>
        <taxon>Deinococcales</taxon>
        <taxon>Deinococcaceae</taxon>
        <taxon>Deinococcus</taxon>
    </lineage>
</organism>